<reference evidence="2 3" key="1">
    <citation type="submission" date="2017-06" db="EMBL/GenBank/DDBJ databases">
        <authorList>
            <person name="Kim H.J."/>
            <person name="Triplett B.A."/>
        </authorList>
    </citation>
    <scope>NUCLEOTIDE SEQUENCE [LARGE SCALE GENOMIC DNA]</scope>
    <source>
        <strain evidence="2 3">CGMCC 4.2132</strain>
    </source>
</reference>
<protein>
    <submittedName>
        <fullName evidence="2">Uncharacterized protein</fullName>
    </submittedName>
</protein>
<evidence type="ECO:0000256" key="1">
    <source>
        <dbReference type="SAM" id="MobiDB-lite"/>
    </source>
</evidence>
<name>A0A239N5S0_9ACTN</name>
<evidence type="ECO:0000313" key="2">
    <source>
        <dbReference type="EMBL" id="SNT50235.1"/>
    </source>
</evidence>
<feature type="region of interest" description="Disordered" evidence="1">
    <location>
        <begin position="225"/>
        <end position="258"/>
    </location>
</feature>
<organism evidence="2 3">
    <name type="scientific">Streptosporangium subroseum</name>
    <dbReference type="NCBI Taxonomy" id="106412"/>
    <lineage>
        <taxon>Bacteria</taxon>
        <taxon>Bacillati</taxon>
        <taxon>Actinomycetota</taxon>
        <taxon>Actinomycetes</taxon>
        <taxon>Streptosporangiales</taxon>
        <taxon>Streptosporangiaceae</taxon>
        <taxon>Streptosporangium</taxon>
    </lineage>
</organism>
<dbReference type="AlphaFoldDB" id="A0A239N5S0"/>
<dbReference type="Proteomes" id="UP000198282">
    <property type="component" value="Unassembled WGS sequence"/>
</dbReference>
<sequence>MGSPWCPGLRNSGTAIGGKPLRLRSQKTVRGVGAVSSGAAPLLQRTLTAWPFHIRPVHRHNEKQDLSHRRQLSRCSSTPDIAKGRSCIDSFSARAARRPKVSFAASAYTASGTATIHDRQLLSAATWKGLPCLSPPAGRSRPPASPPAHSLCSPPGTGRWRVFAEGSTPADSKVREGDVQYFLNGYDDWRGRFWTPPMPGAGRWPVRGIHQRPWRWPRHPAHRQVESLQDRGLTRRRRTANRRQVSARWRGSRPRGPV</sequence>
<accession>A0A239N5S0</accession>
<dbReference type="EMBL" id="FZOD01000052">
    <property type="protein sequence ID" value="SNT50235.1"/>
    <property type="molecule type" value="Genomic_DNA"/>
</dbReference>
<evidence type="ECO:0000313" key="3">
    <source>
        <dbReference type="Proteomes" id="UP000198282"/>
    </source>
</evidence>
<keyword evidence="3" id="KW-1185">Reference proteome</keyword>
<gene>
    <name evidence="2" type="ORF">SAMN05216276_10524</name>
</gene>
<proteinExistence type="predicted"/>